<dbReference type="Gene3D" id="3.30.590.20">
    <property type="match status" value="1"/>
</dbReference>
<comment type="pathway">
    <text evidence="1 9">Sulfur metabolism; glutathione biosynthesis; glutathione from L-cysteine and L-glutamate: step 1/2.</text>
</comment>
<dbReference type="Proteomes" id="UP001370590">
    <property type="component" value="Unassembled WGS sequence"/>
</dbReference>
<evidence type="ECO:0000256" key="8">
    <source>
        <dbReference type="RuleBase" id="RU003544"/>
    </source>
</evidence>
<evidence type="ECO:0000313" key="11">
    <source>
        <dbReference type="EMBL" id="MEJ6400818.1"/>
    </source>
</evidence>
<dbReference type="EC" id="6.3.2.2" evidence="2 9"/>
<dbReference type="GO" id="GO:0016874">
    <property type="term" value="F:ligase activity"/>
    <property type="evidence" value="ECO:0007669"/>
    <property type="project" value="UniProtKB-KW"/>
</dbReference>
<keyword evidence="12" id="KW-1185">Reference proteome</keyword>
<evidence type="ECO:0000256" key="6">
    <source>
        <dbReference type="ARBA" id="ARBA00022840"/>
    </source>
</evidence>
<comment type="similarity">
    <text evidence="8">Belongs to the glutamate--cysteine ligase type 1 family.</text>
</comment>
<keyword evidence="6" id="KW-0067">ATP-binding</keyword>
<comment type="catalytic activity">
    <reaction evidence="7 9">
        <text>L-cysteine + L-glutamate + ATP = gamma-L-glutamyl-L-cysteine + ADP + phosphate + H(+)</text>
        <dbReference type="Rhea" id="RHEA:13285"/>
        <dbReference type="ChEBI" id="CHEBI:15378"/>
        <dbReference type="ChEBI" id="CHEBI:29985"/>
        <dbReference type="ChEBI" id="CHEBI:30616"/>
        <dbReference type="ChEBI" id="CHEBI:35235"/>
        <dbReference type="ChEBI" id="CHEBI:43474"/>
        <dbReference type="ChEBI" id="CHEBI:58173"/>
        <dbReference type="ChEBI" id="CHEBI:456216"/>
        <dbReference type="EC" id="6.3.2.2"/>
    </reaction>
</comment>
<proteinExistence type="inferred from homology"/>
<evidence type="ECO:0000256" key="4">
    <source>
        <dbReference type="ARBA" id="ARBA00022684"/>
    </source>
</evidence>
<evidence type="ECO:0000256" key="2">
    <source>
        <dbReference type="ARBA" id="ARBA00012220"/>
    </source>
</evidence>
<dbReference type="InterPro" id="IPR007370">
    <property type="entry name" value="Glu_cys_ligase"/>
</dbReference>
<name>A0ABU8SLP4_9LACO</name>
<evidence type="ECO:0000259" key="10">
    <source>
        <dbReference type="Pfam" id="PF04262"/>
    </source>
</evidence>
<organism evidence="11 12">
    <name type="scientific">Nicoliella lavandulae</name>
    <dbReference type="NCBI Taxonomy" id="3082954"/>
    <lineage>
        <taxon>Bacteria</taxon>
        <taxon>Bacillati</taxon>
        <taxon>Bacillota</taxon>
        <taxon>Bacilli</taxon>
        <taxon>Lactobacillales</taxon>
        <taxon>Lactobacillaceae</taxon>
        <taxon>Nicoliella</taxon>
    </lineage>
</organism>
<comment type="caution">
    <text evidence="11">The sequence shown here is derived from an EMBL/GenBank/DDBJ whole genome shotgun (WGS) entry which is preliminary data.</text>
</comment>
<evidence type="ECO:0000313" key="12">
    <source>
        <dbReference type="Proteomes" id="UP001370590"/>
    </source>
</evidence>
<protein>
    <recommendedName>
        <fullName evidence="2 9">Glutamate--cysteine ligase</fullName>
        <ecNumber evidence="2 9">6.3.2.2</ecNumber>
    </recommendedName>
</protein>
<sequence length="450" mass="51372">MLNQLGVSLNSRHLIDAFLNVSMGIEIERMRTDYDGKMSMTPHPTGAGSPFKNPWITKDYLESMTEVVTPIDDVSHTLKYDYELTNVLRQALRKDELLWPLSMPAELPKHKDKSLLAVEPPEKQRYFESICERYGITRGAPCGVHINLSVSEAGLNELLKTSDSAFTDIKTLRNHAYSMIARGFIKYRWLLTYLFGASPVAQANYFDQGKGPNNPIRSIRQSHFGFITSFDVDYSDVNRYADRILEALKNGEIAGTAEFHGSVRFRGNNNLELLKQNGARYLELRMFDLDPRVDVAVQNTTLQLVSLLVNYFLFSDVEPFADDAVAELRTADAMNERVALERPDQVCEYQDQARQLIHRLRDFVNYLALGPEYIELLNLINQAIDDPNLTINGFLNHKIKNGTLLDYGLSQANQFQQDALMNPHHFNGFKKNEGHLSAEELKRELNAFKW</sequence>
<keyword evidence="4 8" id="KW-0317">Glutathione biosynthesis</keyword>
<evidence type="ECO:0000256" key="1">
    <source>
        <dbReference type="ARBA" id="ARBA00005006"/>
    </source>
</evidence>
<dbReference type="PANTHER" id="PTHR38761:SF1">
    <property type="entry name" value="GLUTAMATE--CYSTEINE LIGASE"/>
    <property type="match status" value="1"/>
</dbReference>
<dbReference type="RefSeq" id="WP_339960674.1">
    <property type="nucleotide sequence ID" value="NZ_JAWMWH010000003.1"/>
</dbReference>
<dbReference type="InterPro" id="IPR006334">
    <property type="entry name" value="Glut_cys_ligase"/>
</dbReference>
<gene>
    <name evidence="11" type="ORF">R4146_06625</name>
</gene>
<dbReference type="Pfam" id="PF04262">
    <property type="entry name" value="Glu_cys_ligase"/>
    <property type="match status" value="1"/>
</dbReference>
<evidence type="ECO:0000256" key="5">
    <source>
        <dbReference type="ARBA" id="ARBA00022741"/>
    </source>
</evidence>
<evidence type="ECO:0000256" key="3">
    <source>
        <dbReference type="ARBA" id="ARBA00022598"/>
    </source>
</evidence>
<feature type="domain" description="Glutamate--cysteine ligase" evidence="10">
    <location>
        <begin position="10"/>
        <end position="248"/>
    </location>
</feature>
<evidence type="ECO:0000256" key="7">
    <source>
        <dbReference type="ARBA" id="ARBA00048819"/>
    </source>
</evidence>
<dbReference type="SUPFAM" id="SSF55931">
    <property type="entry name" value="Glutamine synthetase/guanido kinase"/>
    <property type="match status" value="1"/>
</dbReference>
<keyword evidence="5" id="KW-0547">Nucleotide-binding</keyword>
<accession>A0ABU8SLP4</accession>
<reference evidence="11 12" key="1">
    <citation type="submission" date="2023-10" db="EMBL/GenBank/DDBJ databases">
        <title>Nicoliella lavandulae sp. nov. isolated from Lavandula angustifolia flowers.</title>
        <authorList>
            <person name="Alcantara C."/>
            <person name="Zuniga M."/>
            <person name="Landete J.M."/>
            <person name="Monedero V."/>
        </authorList>
    </citation>
    <scope>NUCLEOTIDE SEQUENCE [LARGE SCALE GENOMIC DNA]</scope>
    <source>
        <strain evidence="11 12">Es01</strain>
    </source>
</reference>
<dbReference type="EMBL" id="JAWMWH010000003">
    <property type="protein sequence ID" value="MEJ6400818.1"/>
    <property type="molecule type" value="Genomic_DNA"/>
</dbReference>
<evidence type="ECO:0000256" key="9">
    <source>
        <dbReference type="RuleBase" id="RU004391"/>
    </source>
</evidence>
<dbReference type="InterPro" id="IPR014746">
    <property type="entry name" value="Gln_synth/guanido_kin_cat_dom"/>
</dbReference>
<keyword evidence="3 8" id="KW-0436">Ligase</keyword>
<dbReference type="PANTHER" id="PTHR38761">
    <property type="entry name" value="GLUTAMATE--CYSTEINE LIGASE"/>
    <property type="match status" value="1"/>
</dbReference>